<evidence type="ECO:0000259" key="5">
    <source>
        <dbReference type="PROSITE" id="PS50931"/>
    </source>
</evidence>
<comment type="similarity">
    <text evidence="1">Belongs to the LysR transcriptional regulatory family.</text>
</comment>
<keyword evidence="4" id="KW-0804">Transcription</keyword>
<dbReference type="RefSeq" id="WP_205156897.1">
    <property type="nucleotide sequence ID" value="NZ_JAFEUM010000001.1"/>
</dbReference>
<dbReference type="PROSITE" id="PS50931">
    <property type="entry name" value="HTH_LYSR"/>
    <property type="match status" value="1"/>
</dbReference>
<dbReference type="InterPro" id="IPR036388">
    <property type="entry name" value="WH-like_DNA-bd_sf"/>
</dbReference>
<evidence type="ECO:0000256" key="4">
    <source>
        <dbReference type="ARBA" id="ARBA00023163"/>
    </source>
</evidence>
<evidence type="ECO:0000256" key="1">
    <source>
        <dbReference type="ARBA" id="ARBA00009437"/>
    </source>
</evidence>
<dbReference type="SUPFAM" id="SSF53850">
    <property type="entry name" value="Periplasmic binding protein-like II"/>
    <property type="match status" value="1"/>
</dbReference>
<dbReference type="SUPFAM" id="SSF46785">
    <property type="entry name" value="Winged helix' DNA-binding domain"/>
    <property type="match status" value="1"/>
</dbReference>
<keyword evidence="2" id="KW-0805">Transcription regulation</keyword>
<keyword evidence="7" id="KW-1185">Reference proteome</keyword>
<dbReference type="Pfam" id="PF00126">
    <property type="entry name" value="HTH_1"/>
    <property type="match status" value="1"/>
</dbReference>
<keyword evidence="3" id="KW-0238">DNA-binding</keyword>
<reference evidence="6 7" key="1">
    <citation type="submission" date="2021-02" db="EMBL/GenBank/DDBJ databases">
        <authorList>
            <person name="Park J.-S."/>
        </authorList>
    </citation>
    <scope>NUCLEOTIDE SEQUENCE [LARGE SCALE GENOMIC DNA]</scope>
    <source>
        <strain evidence="6 7">188UL20-2</strain>
    </source>
</reference>
<accession>A0ABS2HE34</accession>
<protein>
    <submittedName>
        <fullName evidence="6">LysR family transcriptional regulator</fullName>
    </submittedName>
</protein>
<proteinExistence type="inferred from homology"/>
<comment type="caution">
    <text evidence="6">The sequence shown here is derived from an EMBL/GenBank/DDBJ whole genome shotgun (WGS) entry which is preliminary data.</text>
</comment>
<evidence type="ECO:0000313" key="6">
    <source>
        <dbReference type="EMBL" id="MBM7035284.1"/>
    </source>
</evidence>
<dbReference type="InterPro" id="IPR036390">
    <property type="entry name" value="WH_DNA-bd_sf"/>
</dbReference>
<evidence type="ECO:0000256" key="3">
    <source>
        <dbReference type="ARBA" id="ARBA00023125"/>
    </source>
</evidence>
<dbReference type="InterPro" id="IPR000847">
    <property type="entry name" value="LysR_HTH_N"/>
</dbReference>
<dbReference type="Gene3D" id="1.10.10.10">
    <property type="entry name" value="Winged helix-like DNA-binding domain superfamily/Winged helix DNA-binding domain"/>
    <property type="match status" value="1"/>
</dbReference>
<sequence>MRELRDLDLNLLKILQAVVETRNTHLAAEKLGISQTSVSRGMAKLRDTFGDQLFIRKAHGVEPSELAEKLAEAADEMINPIIKVVESYKNFDPLTFDGEISIAMNIFILELYGEGIFTALRESLPNAKFKMTYWQEQSLPDMLNGQIDYMLQIAGLPIPQDIYQHKLKEVELCLIARSEHPVLSKSSNWEDINTLPIARILIDGLNSKRSAIEELYRIKGYSANIALTTHSLSVLLNKLKNSDAMMFGSSYIVEWDADLQSYPLPLLPKEARQIQIDGGYLQSKRGFPLNQLLHQIIQSHFDSISQPQFD</sequence>
<dbReference type="PANTHER" id="PTHR30118:SF15">
    <property type="entry name" value="TRANSCRIPTIONAL REGULATORY PROTEIN"/>
    <property type="match status" value="1"/>
</dbReference>
<organism evidence="6 7">
    <name type="scientific">Vibrio ulleungensis</name>
    <dbReference type="NCBI Taxonomy" id="2807619"/>
    <lineage>
        <taxon>Bacteria</taxon>
        <taxon>Pseudomonadati</taxon>
        <taxon>Pseudomonadota</taxon>
        <taxon>Gammaproteobacteria</taxon>
        <taxon>Vibrionales</taxon>
        <taxon>Vibrionaceae</taxon>
        <taxon>Vibrio</taxon>
    </lineage>
</organism>
<gene>
    <name evidence="6" type="ORF">JQC93_02595</name>
</gene>
<evidence type="ECO:0000256" key="2">
    <source>
        <dbReference type="ARBA" id="ARBA00023015"/>
    </source>
</evidence>
<dbReference type="Proteomes" id="UP000809621">
    <property type="component" value="Unassembled WGS sequence"/>
</dbReference>
<dbReference type="EMBL" id="JAFEUM010000001">
    <property type="protein sequence ID" value="MBM7035284.1"/>
    <property type="molecule type" value="Genomic_DNA"/>
</dbReference>
<dbReference type="Gene3D" id="3.40.190.10">
    <property type="entry name" value="Periplasmic binding protein-like II"/>
    <property type="match status" value="2"/>
</dbReference>
<evidence type="ECO:0000313" key="7">
    <source>
        <dbReference type="Proteomes" id="UP000809621"/>
    </source>
</evidence>
<dbReference type="PANTHER" id="PTHR30118">
    <property type="entry name" value="HTH-TYPE TRANSCRIPTIONAL REGULATOR LEUO-RELATED"/>
    <property type="match status" value="1"/>
</dbReference>
<feature type="domain" description="HTH lysR-type" evidence="5">
    <location>
        <begin position="7"/>
        <end position="64"/>
    </location>
</feature>
<name>A0ABS2HE34_9VIBR</name>
<dbReference type="InterPro" id="IPR050389">
    <property type="entry name" value="LysR-type_TF"/>
</dbReference>